<dbReference type="AlphaFoldDB" id="A0A6L5XXA4"/>
<gene>
    <name evidence="1" type="ORF">FYJ58_04695</name>
</gene>
<dbReference type="InterPro" id="IPR038666">
    <property type="entry name" value="SSP1_head-tail_sf"/>
</dbReference>
<name>A0A6L5XXA4_9FIRM</name>
<dbReference type="InterPro" id="IPR008767">
    <property type="entry name" value="Phage_SPP1_head-tail_adaptor"/>
</dbReference>
<protein>
    <submittedName>
        <fullName evidence="1">Phage head closure protein</fullName>
    </submittedName>
</protein>
<reference evidence="1 2" key="1">
    <citation type="submission" date="2019-08" db="EMBL/GenBank/DDBJ databases">
        <title>In-depth cultivation of the pig gut microbiome towards novel bacterial diversity and tailored functional studies.</title>
        <authorList>
            <person name="Wylensek D."/>
            <person name="Hitch T.C.A."/>
            <person name="Clavel T."/>
        </authorList>
    </citation>
    <scope>NUCLEOTIDE SEQUENCE [LARGE SCALE GENOMIC DNA]</scope>
    <source>
        <strain evidence="1 2">WCA-693-APC-MOT-I</strain>
    </source>
</reference>
<evidence type="ECO:0000313" key="2">
    <source>
        <dbReference type="Proteomes" id="UP000482209"/>
    </source>
</evidence>
<proteinExistence type="predicted"/>
<evidence type="ECO:0000313" key="1">
    <source>
        <dbReference type="EMBL" id="MSS63177.1"/>
    </source>
</evidence>
<dbReference type="Pfam" id="PF05521">
    <property type="entry name" value="Phage_HCP"/>
    <property type="match status" value="1"/>
</dbReference>
<accession>A0A6L5XXA4</accession>
<dbReference type="EMBL" id="VUMT01000005">
    <property type="protein sequence ID" value="MSS63177.1"/>
    <property type="molecule type" value="Genomic_DNA"/>
</dbReference>
<dbReference type="NCBIfam" id="TIGR01563">
    <property type="entry name" value="gp16_SPP1"/>
    <property type="match status" value="1"/>
</dbReference>
<keyword evidence="2" id="KW-1185">Reference proteome</keyword>
<comment type="caution">
    <text evidence="1">The sequence shown here is derived from an EMBL/GenBank/DDBJ whole genome shotgun (WGS) entry which is preliminary data.</text>
</comment>
<dbReference type="Proteomes" id="UP000482209">
    <property type="component" value="Unassembled WGS sequence"/>
</dbReference>
<dbReference type="RefSeq" id="WP_154517999.1">
    <property type="nucleotide sequence ID" value="NZ_VUMT01000005.1"/>
</dbReference>
<organism evidence="1 2">
    <name type="scientific">Velocimicrobium porci</name>
    <dbReference type="NCBI Taxonomy" id="2606634"/>
    <lineage>
        <taxon>Bacteria</taxon>
        <taxon>Bacillati</taxon>
        <taxon>Bacillota</taxon>
        <taxon>Clostridia</taxon>
        <taxon>Lachnospirales</taxon>
        <taxon>Lachnospiraceae</taxon>
        <taxon>Velocimicrobium</taxon>
    </lineage>
</organism>
<sequence length="110" mass="12973">MGINIGKLNKRITILSYQESEDEMGQSTQELKPYKRVWATIKPLRGREYWEAKKVQEEVVYKITTRYIKGITSDMLIQYKEKIFEINSVINVEESDLILEMQCTEKVKHG</sequence>
<dbReference type="Gene3D" id="2.40.10.270">
    <property type="entry name" value="Bacteriophage SPP1 head-tail adaptor protein"/>
    <property type="match status" value="1"/>
</dbReference>